<evidence type="ECO:0000313" key="1">
    <source>
        <dbReference type="EMBL" id="GBO37556.1"/>
    </source>
</evidence>
<accession>A0A4Y2WLL4</accession>
<name>A0A4Y2WLL4_ARAVE</name>
<reference evidence="1 2" key="1">
    <citation type="journal article" date="2019" name="Sci. Rep.">
        <title>Orb-weaving spider Araneus ventricosus genome elucidates the spidroin gene catalogue.</title>
        <authorList>
            <person name="Kono N."/>
            <person name="Nakamura H."/>
            <person name="Ohtoshi R."/>
            <person name="Moran D.A.P."/>
            <person name="Shinohara A."/>
            <person name="Yoshida Y."/>
            <person name="Fujiwara M."/>
            <person name="Mori M."/>
            <person name="Tomita M."/>
            <person name="Arakawa K."/>
        </authorList>
    </citation>
    <scope>NUCLEOTIDE SEQUENCE [LARGE SCALE GENOMIC DNA]</scope>
</reference>
<keyword evidence="2" id="KW-1185">Reference proteome</keyword>
<protein>
    <submittedName>
        <fullName evidence="1">Uncharacterized protein</fullName>
    </submittedName>
</protein>
<dbReference type="AlphaFoldDB" id="A0A4Y2WLL4"/>
<gene>
    <name evidence="1" type="ORF">AVEN_121707_1</name>
</gene>
<organism evidence="1 2">
    <name type="scientific">Araneus ventricosus</name>
    <name type="common">Orbweaver spider</name>
    <name type="synonym">Epeira ventricosa</name>
    <dbReference type="NCBI Taxonomy" id="182803"/>
    <lineage>
        <taxon>Eukaryota</taxon>
        <taxon>Metazoa</taxon>
        <taxon>Ecdysozoa</taxon>
        <taxon>Arthropoda</taxon>
        <taxon>Chelicerata</taxon>
        <taxon>Arachnida</taxon>
        <taxon>Araneae</taxon>
        <taxon>Araneomorphae</taxon>
        <taxon>Entelegynae</taxon>
        <taxon>Araneoidea</taxon>
        <taxon>Araneidae</taxon>
        <taxon>Araneus</taxon>
    </lineage>
</organism>
<sequence length="145" mass="15980">MCSPLCPRKETTQPHILKTFHQSLKVKEMERKRKGVSLSKALLLHCFRLSSHGIMTVSVLDATSGIIKGIPLPSTLLAGYVVIRPIMKTFQAGDLERALFWRGDLGIFIAVGCLKSALGGLAELEENSVRRFSKTHVHKQVTAGK</sequence>
<dbReference type="Proteomes" id="UP000499080">
    <property type="component" value="Unassembled WGS sequence"/>
</dbReference>
<dbReference type="EMBL" id="BGPR01062045">
    <property type="protein sequence ID" value="GBO37556.1"/>
    <property type="molecule type" value="Genomic_DNA"/>
</dbReference>
<proteinExistence type="predicted"/>
<comment type="caution">
    <text evidence="1">The sequence shown here is derived from an EMBL/GenBank/DDBJ whole genome shotgun (WGS) entry which is preliminary data.</text>
</comment>
<evidence type="ECO:0000313" key="2">
    <source>
        <dbReference type="Proteomes" id="UP000499080"/>
    </source>
</evidence>